<dbReference type="Proteomes" id="UP001529369">
    <property type="component" value="Unassembled WGS sequence"/>
</dbReference>
<feature type="region of interest" description="Disordered" evidence="1">
    <location>
        <begin position="1"/>
        <end position="45"/>
    </location>
</feature>
<dbReference type="RefSeq" id="WP_290318254.1">
    <property type="nucleotide sequence ID" value="NZ_JAUFPN010000170.1"/>
</dbReference>
<evidence type="ECO:0000313" key="2">
    <source>
        <dbReference type="EMBL" id="MDN3566337.1"/>
    </source>
</evidence>
<keyword evidence="3" id="KW-1185">Reference proteome</keyword>
<comment type="caution">
    <text evidence="2">The sequence shown here is derived from an EMBL/GenBank/DDBJ whole genome shotgun (WGS) entry which is preliminary data.</text>
</comment>
<accession>A0ABT8A988</accession>
<evidence type="ECO:0000313" key="3">
    <source>
        <dbReference type="Proteomes" id="UP001529369"/>
    </source>
</evidence>
<dbReference type="EMBL" id="JAUFPN010000170">
    <property type="protein sequence ID" value="MDN3566337.1"/>
    <property type="molecule type" value="Genomic_DNA"/>
</dbReference>
<feature type="compositionally biased region" description="Basic and acidic residues" evidence="1">
    <location>
        <begin position="1"/>
        <end position="10"/>
    </location>
</feature>
<sequence>MAEDFIRDAARTPPGRDAGGFAPVGADGPGAFALGHPPGLSLGVG</sequence>
<protein>
    <submittedName>
        <fullName evidence="2">Uncharacterized protein</fullName>
    </submittedName>
</protein>
<organism evidence="2 3">
    <name type="scientific">Paeniroseomonas aquatica</name>
    <dbReference type="NCBI Taxonomy" id="373043"/>
    <lineage>
        <taxon>Bacteria</taxon>
        <taxon>Pseudomonadati</taxon>
        <taxon>Pseudomonadota</taxon>
        <taxon>Alphaproteobacteria</taxon>
        <taxon>Acetobacterales</taxon>
        <taxon>Acetobacteraceae</taxon>
        <taxon>Paeniroseomonas</taxon>
    </lineage>
</organism>
<reference evidence="3" key="1">
    <citation type="journal article" date="2019" name="Int. J. Syst. Evol. Microbiol.">
        <title>The Global Catalogue of Microorganisms (GCM) 10K type strain sequencing project: providing services to taxonomists for standard genome sequencing and annotation.</title>
        <authorList>
            <consortium name="The Broad Institute Genomics Platform"/>
            <consortium name="The Broad Institute Genome Sequencing Center for Infectious Disease"/>
            <person name="Wu L."/>
            <person name="Ma J."/>
        </authorList>
    </citation>
    <scope>NUCLEOTIDE SEQUENCE [LARGE SCALE GENOMIC DNA]</scope>
    <source>
        <strain evidence="3">CECT 7131</strain>
    </source>
</reference>
<name>A0ABT8A988_9PROT</name>
<proteinExistence type="predicted"/>
<evidence type="ECO:0000256" key="1">
    <source>
        <dbReference type="SAM" id="MobiDB-lite"/>
    </source>
</evidence>
<gene>
    <name evidence="2" type="ORF">QWZ14_18350</name>
</gene>